<evidence type="ECO:0000313" key="2">
    <source>
        <dbReference type="Proteomes" id="UP000070529"/>
    </source>
</evidence>
<sequence length="199" mass="21780">MFEPITEDEEARIGLAGAFIETHNDSLFISGTHLCDAEIESKNLDLLLVNGTEVPNAKQLCEGLRVGRCIVACIESLDGNADTVRHVISSMKGKLDSKEMPNNVDIADIRTLMDNADNLYAFDDQARLIDFLTFNAIGDATSILYLAHGDVDLEDYGATNKAISNALPPYAYFQSSVFFKGKQQCSAIVGVRRFVSHKG</sequence>
<dbReference type="RefSeq" id="WP_067418670.1">
    <property type="nucleotide sequence ID" value="NZ_LNTY01000049.1"/>
</dbReference>
<dbReference type="Proteomes" id="UP000070529">
    <property type="component" value="Unassembled WGS sequence"/>
</dbReference>
<keyword evidence="2" id="KW-1185">Reference proteome</keyword>
<proteinExistence type="predicted"/>
<dbReference type="AlphaFoldDB" id="A0A135I5P2"/>
<name>A0A135I5P2_9GAMM</name>
<accession>A0A135I5P2</accession>
<dbReference type="EMBL" id="LNTY01000049">
    <property type="protein sequence ID" value="KXF80769.1"/>
    <property type="molecule type" value="Genomic_DNA"/>
</dbReference>
<protein>
    <submittedName>
        <fullName evidence="1">Uncharacterized protein</fullName>
    </submittedName>
</protein>
<reference evidence="1 2" key="1">
    <citation type="submission" date="2015-11" db="EMBL/GenBank/DDBJ databases">
        <title>Genomic Taxonomy of the Vibrionaceae.</title>
        <authorList>
            <person name="Gomez-Gil B."/>
            <person name="Enciso-Ibarra J."/>
        </authorList>
    </citation>
    <scope>NUCLEOTIDE SEQUENCE [LARGE SCALE GENOMIC DNA]</scope>
    <source>
        <strain evidence="1 2">CAIM 912</strain>
    </source>
</reference>
<dbReference type="OrthoDB" id="6402622at2"/>
<evidence type="ECO:0000313" key="1">
    <source>
        <dbReference type="EMBL" id="KXF80769.1"/>
    </source>
</evidence>
<comment type="caution">
    <text evidence="1">The sequence shown here is derived from an EMBL/GenBank/DDBJ whole genome shotgun (WGS) entry which is preliminary data.</text>
</comment>
<gene>
    <name evidence="1" type="ORF">ATN88_15925</name>
</gene>
<organism evidence="1 2">
    <name type="scientific">Enterovibrio coralii</name>
    <dbReference type="NCBI Taxonomy" id="294935"/>
    <lineage>
        <taxon>Bacteria</taxon>
        <taxon>Pseudomonadati</taxon>
        <taxon>Pseudomonadota</taxon>
        <taxon>Gammaproteobacteria</taxon>
        <taxon>Vibrionales</taxon>
        <taxon>Vibrionaceae</taxon>
        <taxon>Enterovibrio</taxon>
    </lineage>
</organism>